<keyword evidence="2" id="KW-0150">Chloroplast</keyword>
<dbReference type="AlphaFoldDB" id="A0A7S0X2X1"/>
<evidence type="ECO:0000256" key="5">
    <source>
        <dbReference type="ARBA" id="ARBA00022884"/>
    </source>
</evidence>
<sequence length="272" mass="28725">MSSKMASLCMSTARALVKPTLFRSSVRAPAVSAMASLPAFGGRNVAPSRGLTGLAAAPLVSRFNQRASFHVSAAADGEDGYDGDSGGGGPVKLYVGNLSWGVDDQALGDIFGGYQASDMTVVSDMNTGRSRGFGFITVPDQAAADKCIADLDGSDLDGRPLRVNISIAKSGGDRFAPRDGPPRESSYEFDSRKIYFGNLSWSMDHLDLSDLCAEYGKVDDARLITDRETGRSRGFGFVTMSTADEAGNVVNSLNGTEVDGRQLRVNIANVDK</sequence>
<dbReference type="GO" id="GO:0003729">
    <property type="term" value="F:mRNA binding"/>
    <property type="evidence" value="ECO:0007669"/>
    <property type="project" value="TreeGrafter"/>
</dbReference>
<protein>
    <recommendedName>
        <fullName evidence="7">RRM domain-containing protein</fullName>
    </recommendedName>
</protein>
<dbReference type="PANTHER" id="PTHR48025">
    <property type="entry name" value="OS02G0815200 PROTEIN"/>
    <property type="match status" value="1"/>
</dbReference>
<dbReference type="InterPro" id="IPR000504">
    <property type="entry name" value="RRM_dom"/>
</dbReference>
<evidence type="ECO:0000313" key="8">
    <source>
        <dbReference type="EMBL" id="CAD8698616.1"/>
    </source>
</evidence>
<keyword evidence="5 6" id="KW-0694">RNA-binding</keyword>
<evidence type="ECO:0000259" key="7">
    <source>
        <dbReference type="PROSITE" id="PS50102"/>
    </source>
</evidence>
<dbReference type="GO" id="GO:0009507">
    <property type="term" value="C:chloroplast"/>
    <property type="evidence" value="ECO:0007669"/>
    <property type="project" value="UniProtKB-SubCell"/>
</dbReference>
<dbReference type="EMBL" id="HBFC01002515">
    <property type="protein sequence ID" value="CAD8698616.1"/>
    <property type="molecule type" value="Transcribed_RNA"/>
</dbReference>
<dbReference type="SMART" id="SM00360">
    <property type="entry name" value="RRM"/>
    <property type="match status" value="2"/>
</dbReference>
<evidence type="ECO:0000256" key="6">
    <source>
        <dbReference type="PROSITE-ProRule" id="PRU00176"/>
    </source>
</evidence>
<keyword evidence="3" id="KW-0934">Plastid</keyword>
<comment type="subcellular location">
    <subcellularLocation>
        <location evidence="1">Plastid</location>
        <location evidence="1">Chloroplast</location>
    </subcellularLocation>
</comment>
<feature type="domain" description="RRM" evidence="7">
    <location>
        <begin position="91"/>
        <end position="168"/>
    </location>
</feature>
<evidence type="ECO:0000256" key="4">
    <source>
        <dbReference type="ARBA" id="ARBA00022737"/>
    </source>
</evidence>
<organism evidence="8">
    <name type="scientific">Mantoniella antarctica</name>
    <dbReference type="NCBI Taxonomy" id="81844"/>
    <lineage>
        <taxon>Eukaryota</taxon>
        <taxon>Viridiplantae</taxon>
        <taxon>Chlorophyta</taxon>
        <taxon>Mamiellophyceae</taxon>
        <taxon>Mamiellales</taxon>
        <taxon>Mamiellaceae</taxon>
        <taxon>Mantoniella</taxon>
    </lineage>
</organism>
<gene>
    <name evidence="8" type="ORF">MANT1106_LOCUS1297</name>
</gene>
<dbReference type="CDD" id="cd21608">
    <property type="entry name" value="RRM2_NsCP33_like"/>
    <property type="match status" value="1"/>
</dbReference>
<proteinExistence type="predicted"/>
<dbReference type="PANTHER" id="PTHR48025:SF1">
    <property type="entry name" value="RRM DOMAIN-CONTAINING PROTEIN"/>
    <property type="match status" value="1"/>
</dbReference>
<dbReference type="Pfam" id="PF00076">
    <property type="entry name" value="RRM_1"/>
    <property type="match status" value="2"/>
</dbReference>
<evidence type="ECO:0000256" key="1">
    <source>
        <dbReference type="ARBA" id="ARBA00004229"/>
    </source>
</evidence>
<dbReference type="InterPro" id="IPR012677">
    <property type="entry name" value="Nucleotide-bd_a/b_plait_sf"/>
</dbReference>
<evidence type="ECO:0000256" key="2">
    <source>
        <dbReference type="ARBA" id="ARBA00022528"/>
    </source>
</evidence>
<dbReference type="Gene3D" id="3.30.70.330">
    <property type="match status" value="2"/>
</dbReference>
<dbReference type="PROSITE" id="PS50102">
    <property type="entry name" value="RRM"/>
    <property type="match status" value="2"/>
</dbReference>
<feature type="domain" description="RRM" evidence="7">
    <location>
        <begin position="192"/>
        <end position="270"/>
    </location>
</feature>
<reference evidence="8" key="1">
    <citation type="submission" date="2021-01" db="EMBL/GenBank/DDBJ databases">
        <authorList>
            <person name="Corre E."/>
            <person name="Pelletier E."/>
            <person name="Niang G."/>
            <person name="Scheremetjew M."/>
            <person name="Finn R."/>
            <person name="Kale V."/>
            <person name="Holt S."/>
            <person name="Cochrane G."/>
            <person name="Meng A."/>
            <person name="Brown T."/>
            <person name="Cohen L."/>
        </authorList>
    </citation>
    <scope>NUCLEOTIDE SEQUENCE</scope>
    <source>
        <strain evidence="8">SL-175</strain>
    </source>
</reference>
<dbReference type="InterPro" id="IPR035979">
    <property type="entry name" value="RBD_domain_sf"/>
</dbReference>
<keyword evidence="4" id="KW-0677">Repeat</keyword>
<dbReference type="SUPFAM" id="SSF54928">
    <property type="entry name" value="RNA-binding domain, RBD"/>
    <property type="match status" value="2"/>
</dbReference>
<name>A0A7S0X2X1_9CHLO</name>
<dbReference type="InterPro" id="IPR048289">
    <property type="entry name" value="RRM2_NsCP33-like"/>
</dbReference>
<evidence type="ECO:0000256" key="3">
    <source>
        <dbReference type="ARBA" id="ARBA00022640"/>
    </source>
</evidence>
<accession>A0A7S0X2X1</accession>
<dbReference type="InterPro" id="IPR050502">
    <property type="entry name" value="Euk_RNA-bind_prot"/>
</dbReference>